<dbReference type="InterPro" id="IPR052347">
    <property type="entry name" value="Isochorismatase_Nicotinamidase"/>
</dbReference>
<dbReference type="InterPro" id="IPR036380">
    <property type="entry name" value="Isochorismatase-like_sf"/>
</dbReference>
<proteinExistence type="inferred from homology"/>
<reference evidence="9 10" key="1">
    <citation type="submission" date="2016-03" db="EMBL/GenBank/DDBJ databases">
        <title>How can Kluyveromyces marxianus grow so fast - potential evolutionary course in Saccharomyces Complex revealed by comparative genomics.</title>
        <authorList>
            <person name="Mo W."/>
            <person name="Lu W."/>
            <person name="Yang X."/>
            <person name="Qi J."/>
            <person name="Lv H."/>
        </authorList>
    </citation>
    <scope>NUCLEOTIDE SEQUENCE [LARGE SCALE GENOMIC DNA]</scope>
    <source>
        <strain evidence="9 10">FIM1</strain>
    </source>
</reference>
<evidence type="ECO:0000256" key="6">
    <source>
        <dbReference type="ARBA" id="ARBA00039017"/>
    </source>
</evidence>
<dbReference type="EC" id="3.5.1.19" evidence="6"/>
<dbReference type="EMBL" id="CP015057">
    <property type="protein sequence ID" value="QGN16026.1"/>
    <property type="molecule type" value="Genomic_DNA"/>
</dbReference>
<keyword evidence="10" id="KW-1185">Reference proteome</keyword>
<feature type="domain" description="Isochorismatase-like" evidence="8">
    <location>
        <begin position="5"/>
        <end position="211"/>
    </location>
</feature>
<dbReference type="Gene3D" id="3.40.50.850">
    <property type="entry name" value="Isochorismatase-like"/>
    <property type="match status" value="1"/>
</dbReference>
<evidence type="ECO:0000313" key="9">
    <source>
        <dbReference type="EMBL" id="QGN16026.1"/>
    </source>
</evidence>
<comment type="similarity">
    <text evidence="1">Belongs to the isochorismatase family.</text>
</comment>
<keyword evidence="4" id="KW-0378">Hydrolase</keyword>
<comment type="pathway">
    <text evidence="5">Cofactor biosynthesis; nicotinate biosynthesis; nicotinate from nicotinamide: step 1/1.</text>
</comment>
<name>A0ABX6EW27_KLUMA</name>
<dbReference type="PANTHER" id="PTHR11080">
    <property type="entry name" value="PYRAZINAMIDASE/NICOTINAMIDASE"/>
    <property type="match status" value="1"/>
</dbReference>
<protein>
    <recommendedName>
        <fullName evidence="6">nicotinamidase</fullName>
        <ecNumber evidence="6">3.5.1.19</ecNumber>
    </recommendedName>
    <alternativeName>
        <fullName evidence="7">Nicotinamide deamidase</fullName>
    </alternativeName>
</protein>
<evidence type="ECO:0000256" key="7">
    <source>
        <dbReference type="ARBA" id="ARBA00043224"/>
    </source>
</evidence>
<keyword evidence="3" id="KW-0479">Metal-binding</keyword>
<sequence>MGARALLIIDIQNDFLPPDGSLAVQDGDAIIDPVIKLLNEKKWDCVAMTKDWHPSDHISFAKNHGLPDYSAFTYESPVPGSTEKQEATLWPVHCVQESWGSEVPERLMKELQKQEVPHTVVNKGFLADREYYSGFNDIWNDHRTELDDFLKKNNVSEVYLIGLALDFCVMNTAISAAKLGYKTTILKDYTRAIKNDPKSVETLIKDLHSRFNIQIE</sequence>
<evidence type="ECO:0000256" key="1">
    <source>
        <dbReference type="ARBA" id="ARBA00006336"/>
    </source>
</evidence>
<dbReference type="Proteomes" id="UP000422736">
    <property type="component" value="Chromosome 4"/>
</dbReference>
<gene>
    <name evidence="9" type="primary">PNC1</name>
    <name evidence="9" type="ORF">FIM1_2726</name>
</gene>
<evidence type="ECO:0000256" key="5">
    <source>
        <dbReference type="ARBA" id="ARBA00037900"/>
    </source>
</evidence>
<organism evidence="9 10">
    <name type="scientific">Kluyveromyces marxianus</name>
    <name type="common">Yeast</name>
    <name type="synonym">Candida kefyr</name>
    <dbReference type="NCBI Taxonomy" id="4911"/>
    <lineage>
        <taxon>Eukaryota</taxon>
        <taxon>Fungi</taxon>
        <taxon>Dikarya</taxon>
        <taxon>Ascomycota</taxon>
        <taxon>Saccharomycotina</taxon>
        <taxon>Saccharomycetes</taxon>
        <taxon>Saccharomycetales</taxon>
        <taxon>Saccharomycetaceae</taxon>
        <taxon>Kluyveromyces</taxon>
    </lineage>
</organism>
<evidence type="ECO:0000256" key="4">
    <source>
        <dbReference type="ARBA" id="ARBA00022801"/>
    </source>
</evidence>
<accession>A0ABX6EW27</accession>
<dbReference type="PANTHER" id="PTHR11080:SF2">
    <property type="entry name" value="LD05707P"/>
    <property type="match status" value="1"/>
</dbReference>
<evidence type="ECO:0000256" key="2">
    <source>
        <dbReference type="ARBA" id="ARBA00022642"/>
    </source>
</evidence>
<evidence type="ECO:0000313" key="10">
    <source>
        <dbReference type="Proteomes" id="UP000422736"/>
    </source>
</evidence>
<dbReference type="SUPFAM" id="SSF52499">
    <property type="entry name" value="Isochorismatase-like hydrolases"/>
    <property type="match status" value="1"/>
</dbReference>
<dbReference type="Pfam" id="PF00857">
    <property type="entry name" value="Isochorismatase"/>
    <property type="match status" value="1"/>
</dbReference>
<evidence type="ECO:0000256" key="3">
    <source>
        <dbReference type="ARBA" id="ARBA00022723"/>
    </source>
</evidence>
<dbReference type="InterPro" id="IPR000868">
    <property type="entry name" value="Isochorismatase-like_dom"/>
</dbReference>
<keyword evidence="2" id="KW-0662">Pyridine nucleotide biosynthesis</keyword>
<evidence type="ECO:0000259" key="8">
    <source>
        <dbReference type="Pfam" id="PF00857"/>
    </source>
</evidence>